<dbReference type="AlphaFoldDB" id="A0A4R6SH57"/>
<reference evidence="1 2" key="1">
    <citation type="submission" date="2019-03" db="EMBL/GenBank/DDBJ databases">
        <title>Genomic Encyclopedia of Type Strains, Phase IV (KMG-IV): sequencing the most valuable type-strain genomes for metagenomic binning, comparative biology and taxonomic classification.</title>
        <authorList>
            <person name="Goeker M."/>
        </authorList>
    </citation>
    <scope>NUCLEOTIDE SEQUENCE [LARGE SCALE GENOMIC DNA]</scope>
    <source>
        <strain evidence="1 2">DSM 45361</strain>
    </source>
</reference>
<dbReference type="EMBL" id="SNXZ01000002">
    <property type="protein sequence ID" value="TDQ00686.1"/>
    <property type="molecule type" value="Genomic_DNA"/>
</dbReference>
<gene>
    <name evidence="1" type="ORF">EV186_102548</name>
</gene>
<comment type="caution">
    <text evidence="1">The sequence shown here is derived from an EMBL/GenBank/DDBJ whole genome shotgun (WGS) entry which is preliminary data.</text>
</comment>
<evidence type="ECO:0000313" key="1">
    <source>
        <dbReference type="EMBL" id="TDQ00686.1"/>
    </source>
</evidence>
<sequence length="65" mass="6509">MTCGFGASEGSFCLVVTWLSWPTAAAAARGAAPTRWLVSGVGLVGPEPELDAVEVGEGPIVAVHG</sequence>
<organism evidence="1 2">
    <name type="scientific">Labedaea rhizosphaerae</name>
    <dbReference type="NCBI Taxonomy" id="598644"/>
    <lineage>
        <taxon>Bacteria</taxon>
        <taxon>Bacillati</taxon>
        <taxon>Actinomycetota</taxon>
        <taxon>Actinomycetes</taxon>
        <taxon>Pseudonocardiales</taxon>
        <taxon>Pseudonocardiaceae</taxon>
        <taxon>Labedaea</taxon>
    </lineage>
</organism>
<proteinExistence type="predicted"/>
<dbReference type="Proteomes" id="UP000295444">
    <property type="component" value="Unassembled WGS sequence"/>
</dbReference>
<protein>
    <submittedName>
        <fullName evidence="1">Uncharacterized protein</fullName>
    </submittedName>
</protein>
<keyword evidence="2" id="KW-1185">Reference proteome</keyword>
<accession>A0A4R6SH57</accession>
<evidence type="ECO:0000313" key="2">
    <source>
        <dbReference type="Proteomes" id="UP000295444"/>
    </source>
</evidence>
<name>A0A4R6SH57_LABRH</name>